<feature type="compositionally biased region" description="Low complexity" evidence="1">
    <location>
        <begin position="238"/>
        <end position="247"/>
    </location>
</feature>
<name>A0A8S9QL30_BRACR</name>
<protein>
    <submittedName>
        <fullName evidence="2">Uncharacterized protein</fullName>
    </submittedName>
</protein>
<feature type="compositionally biased region" description="Basic and acidic residues" evidence="1">
    <location>
        <begin position="228"/>
        <end position="237"/>
    </location>
</feature>
<gene>
    <name evidence="2" type="ORF">F2Q69_00012589</name>
</gene>
<reference evidence="2" key="1">
    <citation type="submission" date="2019-12" db="EMBL/GenBank/DDBJ databases">
        <title>Genome sequencing and annotation of Brassica cretica.</title>
        <authorList>
            <person name="Studholme D.J."/>
            <person name="Sarris P."/>
        </authorList>
    </citation>
    <scope>NUCLEOTIDE SEQUENCE</scope>
    <source>
        <strain evidence="2">PFS-109/04</strain>
        <tissue evidence="2">Leaf</tissue>
    </source>
</reference>
<evidence type="ECO:0000313" key="2">
    <source>
        <dbReference type="EMBL" id="KAF3553796.1"/>
    </source>
</evidence>
<evidence type="ECO:0000256" key="1">
    <source>
        <dbReference type="SAM" id="MobiDB-lite"/>
    </source>
</evidence>
<dbReference type="AlphaFoldDB" id="A0A8S9QL30"/>
<dbReference type="Proteomes" id="UP000712600">
    <property type="component" value="Unassembled WGS sequence"/>
</dbReference>
<evidence type="ECO:0000313" key="3">
    <source>
        <dbReference type="Proteomes" id="UP000712600"/>
    </source>
</evidence>
<proteinExistence type="predicted"/>
<accession>A0A8S9QL30</accession>
<dbReference type="EMBL" id="QGKX02000996">
    <property type="protein sequence ID" value="KAF3553796.1"/>
    <property type="molecule type" value="Genomic_DNA"/>
</dbReference>
<organism evidence="2 3">
    <name type="scientific">Brassica cretica</name>
    <name type="common">Mustard</name>
    <dbReference type="NCBI Taxonomy" id="69181"/>
    <lineage>
        <taxon>Eukaryota</taxon>
        <taxon>Viridiplantae</taxon>
        <taxon>Streptophyta</taxon>
        <taxon>Embryophyta</taxon>
        <taxon>Tracheophyta</taxon>
        <taxon>Spermatophyta</taxon>
        <taxon>Magnoliopsida</taxon>
        <taxon>eudicotyledons</taxon>
        <taxon>Gunneridae</taxon>
        <taxon>Pentapetalae</taxon>
        <taxon>rosids</taxon>
        <taxon>malvids</taxon>
        <taxon>Brassicales</taxon>
        <taxon>Brassicaceae</taxon>
        <taxon>Brassiceae</taxon>
        <taxon>Brassica</taxon>
    </lineage>
</organism>
<sequence length="281" mass="30495">MEGSPYRNFFISRGRGAVLGTRPGVLRSGEPGFLLVGILGTGVPSTRDPEAGMLPGVWRNSIPEYFSPTVLVVVLLRKAEDGPCENQNILGSQGTPGPYQAPDLKRNPTVLQCEVPKIKKKLGPLCSLRHIAVIIASGTSGFQSKISGSKEETSGVHRGHYIPKNLWVPMRPQGPNTVSGSEGESCILTTLGSNYDLRIYQRISGFLYRLRAPVMIPSSKEGPPCPEYDLRIQREHPGSSTTSGSPGDPRVLTQPPGYEISLQTLRVHTLARNLRVYSPSP</sequence>
<comment type="caution">
    <text evidence="2">The sequence shown here is derived from an EMBL/GenBank/DDBJ whole genome shotgun (WGS) entry which is preliminary data.</text>
</comment>
<feature type="region of interest" description="Disordered" evidence="1">
    <location>
        <begin position="221"/>
        <end position="255"/>
    </location>
</feature>